<dbReference type="AlphaFoldDB" id="A0A9X2NL73"/>
<dbReference type="EMBL" id="JAMXQV010000054">
    <property type="protein sequence ID" value="MCR6490754.1"/>
    <property type="molecule type" value="Genomic_DNA"/>
</dbReference>
<dbReference type="InterPro" id="IPR045864">
    <property type="entry name" value="aa-tRNA-synth_II/BPL/LPL"/>
</dbReference>
<gene>
    <name evidence="1" type="ORF">M8542_48970</name>
</gene>
<evidence type="ECO:0000313" key="1">
    <source>
        <dbReference type="EMBL" id="MCR6490754.1"/>
    </source>
</evidence>
<reference evidence="1" key="1">
    <citation type="submission" date="2022-06" db="EMBL/GenBank/DDBJ databases">
        <title>Amycolatopsis iheyaensis sp. nov., a new species of the genus Amycolatopsis isolated from soil in Iheya island, Japan.</title>
        <authorList>
            <person name="Ngamcharungchit C."/>
            <person name="Kanto H."/>
            <person name="Take A."/>
            <person name="Intra B."/>
            <person name="Matsumoto A."/>
            <person name="Panbangred W."/>
            <person name="Inahashi Y."/>
        </authorList>
    </citation>
    <scope>NUCLEOTIDE SEQUENCE</scope>
    <source>
        <strain evidence="1">OK19-0408</strain>
    </source>
</reference>
<keyword evidence="2" id="KW-1185">Reference proteome</keyword>
<name>A0A9X2NL73_9PSEU</name>
<sequence>MGHDAFRALSGPGGAAADVLTALPGADLTTVQLEVARRRAARLSAADVLRRHREDRFAAPSPLPFALLRRIEDALIGAAVSFEPVTLSPLVPLGTQSVVTGLAQHRVVPTGRGTEVAADPTAGLALAAAARRASGEVVRLATVQRVVRAQRVAAGLYAHFSLFGAVTAGRDTGNLGFERDALAEHARLVVAGCRALGATEVSLGVTVLDPRFEDLLDGLDVPVHPFPDREGGRGGYYEGLCFKVYAAFGGSLAEVGDGGFTPWTRKLLGNAKERLMTSGLGVDRLATLLPGQPSPTSR</sequence>
<organism evidence="1 2">
    <name type="scientific">Amycolatopsis iheyensis</name>
    <dbReference type="NCBI Taxonomy" id="2945988"/>
    <lineage>
        <taxon>Bacteria</taxon>
        <taxon>Bacillati</taxon>
        <taxon>Actinomycetota</taxon>
        <taxon>Actinomycetes</taxon>
        <taxon>Pseudonocardiales</taxon>
        <taxon>Pseudonocardiaceae</taxon>
        <taxon>Amycolatopsis</taxon>
    </lineage>
</organism>
<dbReference type="Proteomes" id="UP001144096">
    <property type="component" value="Unassembled WGS sequence"/>
</dbReference>
<comment type="caution">
    <text evidence="1">The sequence shown here is derived from an EMBL/GenBank/DDBJ whole genome shotgun (WGS) entry which is preliminary data.</text>
</comment>
<dbReference type="SUPFAM" id="SSF55681">
    <property type="entry name" value="Class II aaRS and biotin synthetases"/>
    <property type="match status" value="1"/>
</dbReference>
<evidence type="ECO:0000313" key="2">
    <source>
        <dbReference type="Proteomes" id="UP001144096"/>
    </source>
</evidence>
<dbReference type="RefSeq" id="WP_257927327.1">
    <property type="nucleotide sequence ID" value="NZ_JAMXQV010000054.1"/>
</dbReference>
<protein>
    <submittedName>
        <fullName evidence="1">Uncharacterized protein</fullName>
    </submittedName>
</protein>
<proteinExistence type="predicted"/>
<accession>A0A9X2NL73</accession>